<dbReference type="EMBL" id="JAAABJ010000519">
    <property type="protein sequence ID" value="NAW51333.1"/>
    <property type="molecule type" value="Genomic_DNA"/>
</dbReference>
<dbReference type="SUPFAM" id="SSF53448">
    <property type="entry name" value="Nucleotide-diphospho-sugar transferases"/>
    <property type="match status" value="1"/>
</dbReference>
<dbReference type="CDD" id="cd00761">
    <property type="entry name" value="Glyco_tranf_GTA_type"/>
    <property type="match status" value="1"/>
</dbReference>
<organism evidence="2 3">
    <name type="scientific">Elizabethkingia argenteiflava</name>
    <dbReference type="NCBI Taxonomy" id="2681556"/>
    <lineage>
        <taxon>Bacteria</taxon>
        <taxon>Pseudomonadati</taxon>
        <taxon>Bacteroidota</taxon>
        <taxon>Flavobacteriia</taxon>
        <taxon>Flavobacteriales</taxon>
        <taxon>Weeksellaceae</taxon>
        <taxon>Elizabethkingia</taxon>
    </lineage>
</organism>
<name>A0A845PVZ6_9FLAO</name>
<dbReference type="AlphaFoldDB" id="A0A845PVZ6"/>
<sequence length="307" mass="35859">MMKVSFIVPAYKAKFLKKAIESILAQSFSDFELIIVDDASPENIRQIVSGFDDARISYFRNEHNIGETSLVKQWNHCLQYAKGEYLILAADDDLYAPRFLEQCLALAEKYPQVDVIRSGVEQIDENDSLIGIDGVLPQYCSKYQYVYYWKNATVFTCMGNYMFKTEALKKKRFIEFPFAFGSDIASTIDMAENGMANTEEMLFKFRISSIHLSSNKGYLKQKLEAITMLFTWLKNLNYTEPNNPIDKFCYHHIQWSCLYPKCKYDYYNLVIKNLGFSDLNQINKCTLLTPKDRYGMILRYIRDKFLK</sequence>
<evidence type="ECO:0000313" key="3">
    <source>
        <dbReference type="Proteomes" id="UP000553459"/>
    </source>
</evidence>
<reference evidence="2 3" key="1">
    <citation type="submission" date="2019-11" db="EMBL/GenBank/DDBJ databases">
        <title>Characterization of Elizabethkingia argenteiflava sp. nov., isolated from inner surface of Soybean Pods.</title>
        <authorList>
            <person name="Mo S."/>
        </authorList>
    </citation>
    <scope>NUCLEOTIDE SEQUENCE [LARGE SCALE GENOMIC DNA]</scope>
    <source>
        <strain evidence="2 3">YB22</strain>
    </source>
</reference>
<proteinExistence type="predicted"/>
<dbReference type="Gene3D" id="3.90.550.10">
    <property type="entry name" value="Spore Coat Polysaccharide Biosynthesis Protein SpsA, Chain A"/>
    <property type="match status" value="1"/>
</dbReference>
<gene>
    <name evidence="2" type="ORF">GNY06_08050</name>
</gene>
<dbReference type="Pfam" id="PF00535">
    <property type="entry name" value="Glycos_transf_2"/>
    <property type="match status" value="1"/>
</dbReference>
<protein>
    <submittedName>
        <fullName evidence="2">Glycosyltransferase</fullName>
    </submittedName>
</protein>
<accession>A0A845PVZ6</accession>
<evidence type="ECO:0000259" key="1">
    <source>
        <dbReference type="Pfam" id="PF00535"/>
    </source>
</evidence>
<dbReference type="InterPro" id="IPR029044">
    <property type="entry name" value="Nucleotide-diphossugar_trans"/>
</dbReference>
<evidence type="ECO:0000313" key="2">
    <source>
        <dbReference type="EMBL" id="NAW51333.1"/>
    </source>
</evidence>
<dbReference type="Proteomes" id="UP000553459">
    <property type="component" value="Unassembled WGS sequence"/>
</dbReference>
<comment type="caution">
    <text evidence="2">The sequence shown here is derived from an EMBL/GenBank/DDBJ whole genome shotgun (WGS) entry which is preliminary data.</text>
</comment>
<dbReference type="InterPro" id="IPR001173">
    <property type="entry name" value="Glyco_trans_2-like"/>
</dbReference>
<dbReference type="PANTHER" id="PTHR22916">
    <property type="entry name" value="GLYCOSYLTRANSFERASE"/>
    <property type="match status" value="1"/>
</dbReference>
<feature type="domain" description="Glycosyltransferase 2-like" evidence="1">
    <location>
        <begin position="5"/>
        <end position="169"/>
    </location>
</feature>
<keyword evidence="3" id="KW-1185">Reference proteome</keyword>
<keyword evidence="2" id="KW-0808">Transferase</keyword>
<dbReference type="GO" id="GO:0016758">
    <property type="term" value="F:hexosyltransferase activity"/>
    <property type="evidence" value="ECO:0007669"/>
    <property type="project" value="UniProtKB-ARBA"/>
</dbReference>
<dbReference type="PANTHER" id="PTHR22916:SF3">
    <property type="entry name" value="UDP-GLCNAC:BETAGAL BETA-1,3-N-ACETYLGLUCOSAMINYLTRANSFERASE-LIKE PROTEIN 1"/>
    <property type="match status" value="1"/>
</dbReference>